<keyword evidence="2" id="KW-1185">Reference proteome</keyword>
<comment type="caution">
    <text evidence="1">The sequence shown here is derived from an EMBL/GenBank/DDBJ whole genome shotgun (WGS) entry which is preliminary data.</text>
</comment>
<reference evidence="1 2" key="1">
    <citation type="submission" date="2018-10" db="EMBL/GenBank/DDBJ databases">
        <title>Draft genome sequence of Bacillus salarius IM0101, isolated from a hypersaline soil in Inner Mongolia, China.</title>
        <authorList>
            <person name="Yamprayoonswat W."/>
            <person name="Boonvisut S."/>
            <person name="Jumpathong W."/>
            <person name="Sittihan S."/>
            <person name="Ruangsuj P."/>
            <person name="Wanthongcharoen S."/>
            <person name="Thongpramul N."/>
            <person name="Pimmason S."/>
            <person name="Yu B."/>
            <person name="Yasawong M."/>
        </authorList>
    </citation>
    <scope>NUCLEOTIDE SEQUENCE [LARGE SCALE GENOMIC DNA]</scope>
    <source>
        <strain evidence="1 2">IM0101</strain>
    </source>
</reference>
<organism evidence="1 2">
    <name type="scientific">Salibacterium salarium</name>
    <dbReference type="NCBI Taxonomy" id="284579"/>
    <lineage>
        <taxon>Bacteria</taxon>
        <taxon>Bacillati</taxon>
        <taxon>Bacillota</taxon>
        <taxon>Bacilli</taxon>
        <taxon>Bacillales</taxon>
        <taxon>Bacillaceae</taxon>
    </lineage>
</organism>
<sequence length="63" mass="7644">MTEEPTVTVKFGDLHYHGYGSEQDAERFADMTMKKNFKIHRLFLSKRFYIRVKRLILNDFIIF</sequence>
<proteinExistence type="predicted"/>
<dbReference type="AlphaFoldDB" id="A0A3R9R9F2"/>
<accession>A0A3R9R9F2</accession>
<protein>
    <submittedName>
        <fullName evidence="1">Uncharacterized protein</fullName>
    </submittedName>
</protein>
<evidence type="ECO:0000313" key="1">
    <source>
        <dbReference type="EMBL" id="RSL30244.1"/>
    </source>
</evidence>
<gene>
    <name evidence="1" type="ORF">D7Z54_26935</name>
</gene>
<name>A0A3R9R9F2_9BACI</name>
<dbReference type="Proteomes" id="UP000275076">
    <property type="component" value="Unassembled WGS sequence"/>
</dbReference>
<dbReference type="EMBL" id="RBVX01000040">
    <property type="protein sequence ID" value="RSL30244.1"/>
    <property type="molecule type" value="Genomic_DNA"/>
</dbReference>
<evidence type="ECO:0000313" key="2">
    <source>
        <dbReference type="Proteomes" id="UP000275076"/>
    </source>
</evidence>